<comment type="caution">
    <text evidence="2">The sequence shown here is derived from an EMBL/GenBank/DDBJ whole genome shotgun (WGS) entry which is preliminary data.</text>
</comment>
<feature type="compositionally biased region" description="Polar residues" evidence="1">
    <location>
        <begin position="206"/>
        <end position="216"/>
    </location>
</feature>
<sequence>MGKAKFGASNFYYGVVENDLVADGPKKMPGLTEAKMDLKNEMKGIAADDGPYVTLSGGISEATLNIKLLDIASEARKDFFGIEVKNGVELYNKNLKPNDIAIMFDTKMDDGTKIHVAMLKGKFSLPGVDTKTVDGTPDPSNDETTGTFAPRGDSEDGMMVAIGREDNAGFDLEKFKRFVFPKTADDYNALDTPQAPQAPQDVKPVPTTNGADISSK</sequence>
<keyword evidence="3" id="KW-1185">Reference proteome</keyword>
<accession>A0A0R1QIJ8</accession>
<gene>
    <name evidence="2" type="ORF">FD29_GL002047</name>
</gene>
<dbReference type="NCBIfam" id="TIGR01603">
    <property type="entry name" value="maj_tail_phi13"/>
    <property type="match status" value="1"/>
</dbReference>
<feature type="region of interest" description="Disordered" evidence="1">
    <location>
        <begin position="186"/>
        <end position="216"/>
    </location>
</feature>
<reference evidence="2 3" key="1">
    <citation type="journal article" date="2015" name="Genome Announc.">
        <title>Expanding the biotechnology potential of lactobacilli through comparative genomics of 213 strains and associated genera.</title>
        <authorList>
            <person name="Sun Z."/>
            <person name="Harris H.M."/>
            <person name="McCann A."/>
            <person name="Guo C."/>
            <person name="Argimon S."/>
            <person name="Zhang W."/>
            <person name="Yang X."/>
            <person name="Jeffery I.B."/>
            <person name="Cooney J.C."/>
            <person name="Kagawa T.F."/>
            <person name="Liu W."/>
            <person name="Song Y."/>
            <person name="Salvetti E."/>
            <person name="Wrobel A."/>
            <person name="Rasinkangas P."/>
            <person name="Parkhill J."/>
            <person name="Rea M.C."/>
            <person name="O'Sullivan O."/>
            <person name="Ritari J."/>
            <person name="Douillard F.P."/>
            <person name="Paul Ross R."/>
            <person name="Yang R."/>
            <person name="Briner A.E."/>
            <person name="Felis G.E."/>
            <person name="de Vos W.M."/>
            <person name="Barrangou R."/>
            <person name="Klaenhammer T.R."/>
            <person name="Caufield P.W."/>
            <person name="Cui Y."/>
            <person name="Zhang H."/>
            <person name="O'Toole P.W."/>
        </authorList>
    </citation>
    <scope>NUCLEOTIDE SEQUENCE [LARGE SCALE GENOMIC DNA]</scope>
    <source>
        <strain evidence="2 3">DSM 14500</strain>
    </source>
</reference>
<dbReference type="PATRIC" id="fig|1423770.3.peg.2103"/>
<dbReference type="InterPro" id="IPR006490">
    <property type="entry name" value="Maj_tail_phi13"/>
</dbReference>
<dbReference type="OrthoDB" id="2971020at2"/>
<dbReference type="STRING" id="1423770.FD29_GL002047"/>
<feature type="compositionally biased region" description="Polar residues" evidence="1">
    <location>
        <begin position="138"/>
        <end position="147"/>
    </location>
</feature>
<protein>
    <submittedName>
        <fullName evidence="2">Phage-related major tail protein</fullName>
    </submittedName>
</protein>
<name>A0A0R1QIJ8_9LACO</name>
<dbReference type="AlphaFoldDB" id="A0A0R1QIJ8"/>
<evidence type="ECO:0000313" key="2">
    <source>
        <dbReference type="EMBL" id="KRL44621.1"/>
    </source>
</evidence>
<organism evidence="2 3">
    <name type="scientific">Companilactobacillus mindensis DSM 14500</name>
    <dbReference type="NCBI Taxonomy" id="1423770"/>
    <lineage>
        <taxon>Bacteria</taxon>
        <taxon>Bacillati</taxon>
        <taxon>Bacillota</taxon>
        <taxon>Bacilli</taxon>
        <taxon>Lactobacillales</taxon>
        <taxon>Lactobacillaceae</taxon>
        <taxon>Companilactobacillus</taxon>
    </lineage>
</organism>
<feature type="region of interest" description="Disordered" evidence="1">
    <location>
        <begin position="130"/>
        <end position="156"/>
    </location>
</feature>
<dbReference type="Proteomes" id="UP000050872">
    <property type="component" value="Unassembled WGS sequence"/>
</dbReference>
<dbReference type="EMBL" id="AZEZ01000038">
    <property type="protein sequence ID" value="KRL44621.1"/>
    <property type="molecule type" value="Genomic_DNA"/>
</dbReference>
<proteinExistence type="predicted"/>
<dbReference type="RefSeq" id="WP_057887676.1">
    <property type="nucleotide sequence ID" value="NZ_AZEZ01000038.1"/>
</dbReference>
<evidence type="ECO:0000313" key="3">
    <source>
        <dbReference type="Proteomes" id="UP000050872"/>
    </source>
</evidence>
<evidence type="ECO:0000256" key="1">
    <source>
        <dbReference type="SAM" id="MobiDB-lite"/>
    </source>
</evidence>